<protein>
    <recommendedName>
        <fullName evidence="3">Ubiquitin-like protease family profile domain-containing protein</fullName>
    </recommendedName>
</protein>
<dbReference type="SUPFAM" id="SSF54001">
    <property type="entry name" value="Cysteine proteinases"/>
    <property type="match status" value="1"/>
</dbReference>
<evidence type="ECO:0008006" key="3">
    <source>
        <dbReference type="Google" id="ProtNLM"/>
    </source>
</evidence>
<reference evidence="1" key="2">
    <citation type="submission" date="2023-05" db="EMBL/GenBank/DDBJ databases">
        <authorList>
            <person name="Schelkunov M.I."/>
        </authorList>
    </citation>
    <scope>NUCLEOTIDE SEQUENCE</scope>
    <source>
        <strain evidence="1">Hsosn_3</strain>
        <tissue evidence="1">Leaf</tissue>
    </source>
</reference>
<gene>
    <name evidence="1" type="ORF">POM88_034467</name>
</gene>
<dbReference type="Proteomes" id="UP001237642">
    <property type="component" value="Unassembled WGS sequence"/>
</dbReference>
<dbReference type="PANTHER" id="PTHR34835:SF90">
    <property type="entry name" value="AMINOTRANSFERASE-LIKE PLANT MOBILE DOMAIN-CONTAINING PROTEIN"/>
    <property type="match status" value="1"/>
</dbReference>
<comment type="caution">
    <text evidence="1">The sequence shown here is derived from an EMBL/GenBank/DDBJ whole genome shotgun (WGS) entry which is preliminary data.</text>
</comment>
<evidence type="ECO:0000313" key="2">
    <source>
        <dbReference type="Proteomes" id="UP001237642"/>
    </source>
</evidence>
<keyword evidence="2" id="KW-1185">Reference proteome</keyword>
<dbReference type="AlphaFoldDB" id="A0AAD8HJB7"/>
<accession>A0AAD8HJB7</accession>
<name>A0AAD8HJB7_9APIA</name>
<dbReference type="PANTHER" id="PTHR34835">
    <property type="entry name" value="OS07G0283600 PROTEIN-RELATED"/>
    <property type="match status" value="1"/>
</dbReference>
<organism evidence="1 2">
    <name type="scientific">Heracleum sosnowskyi</name>
    <dbReference type="NCBI Taxonomy" id="360622"/>
    <lineage>
        <taxon>Eukaryota</taxon>
        <taxon>Viridiplantae</taxon>
        <taxon>Streptophyta</taxon>
        <taxon>Embryophyta</taxon>
        <taxon>Tracheophyta</taxon>
        <taxon>Spermatophyta</taxon>
        <taxon>Magnoliopsida</taxon>
        <taxon>eudicotyledons</taxon>
        <taxon>Gunneridae</taxon>
        <taxon>Pentapetalae</taxon>
        <taxon>asterids</taxon>
        <taxon>campanulids</taxon>
        <taxon>Apiales</taxon>
        <taxon>Apiaceae</taxon>
        <taxon>Apioideae</taxon>
        <taxon>apioid superclade</taxon>
        <taxon>Tordylieae</taxon>
        <taxon>Tordyliinae</taxon>
        <taxon>Heracleum</taxon>
    </lineage>
</organism>
<proteinExistence type="predicted"/>
<sequence length="807" mass="94496">MSFGNDRKIKITEEDVNDILGLPRGKKEVEYKTEKKKDDEKVQEWRERFPMRKDDSKITEKMICDAIGRSEDADLFFKQNFMVLMTNLFVRTNKSSFVDQYAMSFKGDFDKAEEYNWCKEVLKNLKEAHELWFENPLTQYYTGSLVFLLFLYLDRTTNDQIKVERTRPVYIAWKTSLIAKRSEVEMYDESFVKGQILKIFNIGKKEEEMQKKGEEKNVNNIPDPDPAQVNDENDTDHISPHDHIAPHFSKMIQLSVFKDVDGNVAEENEENVDQALHLNDNWSTPEETLKGVESYGMVSESDGVGSGIISIAREIQKDHSTDDVMTEEEMISQLKIKINQLETMHKNLKFSFKHANDLFPNNENVKEAEERLVKICQLSSPSQSVAERIELHWPECPELLAMECQKFPDLSANDQPECPELLSKCWTKCPLDKDWLECPEFSAKDWKIIDILGLNEMDRAYNKLHDFDDFLGELTIGGQTVDFLRSTRQNSEKSITGVDIVVTKPKREQKLGEFHKSPFLNRAIDFNKPKLSKAEEEVWIWINGKREKPMEEIFFWNNSICLKHQIQSLKIGEKIYTNVVDVFTTILNEEEMYRSPDSPHRFFCNTMTTMGTLTVTNHVRSDSMDKTMKFVRFCSNLDFVLHRHNVNINDVDLIFFPIHYVEHFYVVCFNLKNIAVEIIDNNKIGEAATSIYDSVPESLKDNFVDYMAKFNERKSRQLRNARIVRLQMKWRTNGINKDCRVFSMNHMETYMGNSLRNWDYKFTSEEGNEQKKQLEKARQIYAAKIIYSCINYLKDRMLIEIKSACEK</sequence>
<dbReference type="InterPro" id="IPR038765">
    <property type="entry name" value="Papain-like_cys_pep_sf"/>
</dbReference>
<dbReference type="EMBL" id="JAUIZM010000008">
    <property type="protein sequence ID" value="KAK1368375.1"/>
    <property type="molecule type" value="Genomic_DNA"/>
</dbReference>
<reference evidence="1" key="1">
    <citation type="submission" date="2023-02" db="EMBL/GenBank/DDBJ databases">
        <title>Genome of toxic invasive species Heracleum sosnowskyi carries increased number of genes despite the absence of recent whole-genome duplications.</title>
        <authorList>
            <person name="Schelkunov M."/>
            <person name="Shtratnikova V."/>
            <person name="Makarenko M."/>
            <person name="Klepikova A."/>
            <person name="Omelchenko D."/>
            <person name="Novikova G."/>
            <person name="Obukhova E."/>
            <person name="Bogdanov V."/>
            <person name="Penin A."/>
            <person name="Logacheva M."/>
        </authorList>
    </citation>
    <scope>NUCLEOTIDE SEQUENCE</scope>
    <source>
        <strain evidence="1">Hsosn_3</strain>
        <tissue evidence="1">Leaf</tissue>
    </source>
</reference>
<evidence type="ECO:0000313" key="1">
    <source>
        <dbReference type="EMBL" id="KAK1368375.1"/>
    </source>
</evidence>
<dbReference type="Gene3D" id="3.40.395.10">
    <property type="entry name" value="Adenoviral Proteinase, Chain A"/>
    <property type="match status" value="1"/>
</dbReference>